<dbReference type="InterPro" id="IPR050624">
    <property type="entry name" value="HTH-type_Tx_Regulator"/>
</dbReference>
<name>A0A3Q9RNT0_9BACI</name>
<accession>A0A3Q9RNT0</accession>
<dbReference type="Pfam" id="PF14278">
    <property type="entry name" value="TetR_C_8"/>
    <property type="match status" value="1"/>
</dbReference>
<dbReference type="InterPro" id="IPR001647">
    <property type="entry name" value="HTH_TetR"/>
</dbReference>
<dbReference type="AlphaFoldDB" id="A0A3Q9RNT0"/>
<gene>
    <name evidence="5" type="ORF">BAOM_2737</name>
</gene>
<feature type="DNA-binding region" description="H-T-H motif" evidence="3">
    <location>
        <begin position="33"/>
        <end position="52"/>
    </location>
</feature>
<dbReference type="RefSeq" id="WP_127760567.1">
    <property type="nucleotide sequence ID" value="NZ_CP026095.1"/>
</dbReference>
<reference evidence="5 6" key="1">
    <citation type="submission" date="2018-01" db="EMBL/GenBank/DDBJ databases">
        <title>Bacillus asahii Genome sequencing and assembly.</title>
        <authorList>
            <person name="Jiang H."/>
            <person name="Feng Y."/>
            <person name="Zhao F."/>
            <person name="Lin X."/>
        </authorList>
    </citation>
    <scope>NUCLEOTIDE SEQUENCE [LARGE SCALE GENOMIC DNA]</scope>
    <source>
        <strain evidence="5 6">OM18</strain>
    </source>
</reference>
<dbReference type="EMBL" id="CP026095">
    <property type="protein sequence ID" value="AZV43346.1"/>
    <property type="molecule type" value="Genomic_DNA"/>
</dbReference>
<dbReference type="OrthoDB" id="9810250at2"/>
<evidence type="ECO:0000256" key="3">
    <source>
        <dbReference type="PROSITE-ProRule" id="PRU00335"/>
    </source>
</evidence>
<evidence type="ECO:0000313" key="5">
    <source>
        <dbReference type="EMBL" id="AZV43346.1"/>
    </source>
</evidence>
<dbReference type="InterPro" id="IPR009057">
    <property type="entry name" value="Homeodomain-like_sf"/>
</dbReference>
<evidence type="ECO:0000259" key="4">
    <source>
        <dbReference type="PROSITE" id="PS50977"/>
    </source>
</evidence>
<keyword evidence="1" id="KW-0678">Repressor</keyword>
<dbReference type="GO" id="GO:0003677">
    <property type="term" value="F:DNA binding"/>
    <property type="evidence" value="ECO:0007669"/>
    <property type="project" value="UniProtKB-UniRule"/>
</dbReference>
<dbReference type="PANTHER" id="PTHR43479">
    <property type="entry name" value="ACREF/ENVCD OPERON REPRESSOR-RELATED"/>
    <property type="match status" value="1"/>
</dbReference>
<dbReference type="KEGG" id="pasa:BAOM_2737"/>
<protein>
    <recommendedName>
        <fullName evidence="4">HTH tetR-type domain-containing protein</fullName>
    </recommendedName>
</protein>
<evidence type="ECO:0000313" key="6">
    <source>
        <dbReference type="Proteomes" id="UP000283095"/>
    </source>
</evidence>
<dbReference type="PANTHER" id="PTHR43479:SF7">
    <property type="entry name" value="TETR-FAMILY TRANSCRIPTIONAL REGULATOR"/>
    <property type="match status" value="1"/>
</dbReference>
<feature type="domain" description="HTH tetR-type" evidence="4">
    <location>
        <begin position="10"/>
        <end position="70"/>
    </location>
</feature>
<proteinExistence type="predicted"/>
<organism evidence="5 6">
    <name type="scientific">Peribacillus asahii</name>
    <dbReference type="NCBI Taxonomy" id="228899"/>
    <lineage>
        <taxon>Bacteria</taxon>
        <taxon>Bacillati</taxon>
        <taxon>Bacillota</taxon>
        <taxon>Bacilli</taxon>
        <taxon>Bacillales</taxon>
        <taxon>Bacillaceae</taxon>
        <taxon>Peribacillus</taxon>
    </lineage>
</organism>
<sequence length="194" mass="22959">MTKKEDRRSARTQKKLKHALLELLKEKELNDLSITEVAQYAQCNRVTFYSHYRDLHALLAAIFDDYLKELITYFRKGYHNLERFSSDDEHLHLPLFEFIYQNQFVFSLILKGEVVPGSQNQFCESIVQISSTELRLSETTEIEIPALNYFLTYGSLGFFMYWIQQDFKDSPKVMAKKLAYLQNKMFKEAIVLEE</sequence>
<keyword evidence="2 3" id="KW-0238">DNA-binding</keyword>
<dbReference type="InterPro" id="IPR039532">
    <property type="entry name" value="TetR_C_Firmicutes"/>
</dbReference>
<dbReference type="Gene3D" id="1.10.357.10">
    <property type="entry name" value="Tetracycline Repressor, domain 2"/>
    <property type="match status" value="1"/>
</dbReference>
<evidence type="ECO:0000256" key="1">
    <source>
        <dbReference type="ARBA" id="ARBA00022491"/>
    </source>
</evidence>
<dbReference type="SUPFAM" id="SSF46689">
    <property type="entry name" value="Homeodomain-like"/>
    <property type="match status" value="1"/>
</dbReference>
<dbReference type="PROSITE" id="PS50977">
    <property type="entry name" value="HTH_TETR_2"/>
    <property type="match status" value="1"/>
</dbReference>
<dbReference type="Proteomes" id="UP000283095">
    <property type="component" value="Chromosome"/>
</dbReference>
<evidence type="ECO:0000256" key="2">
    <source>
        <dbReference type="ARBA" id="ARBA00023125"/>
    </source>
</evidence>